<evidence type="ECO:0000256" key="5">
    <source>
        <dbReference type="ARBA" id="ARBA00023136"/>
    </source>
</evidence>
<feature type="transmembrane region" description="Helical" evidence="8">
    <location>
        <begin position="503"/>
        <end position="522"/>
    </location>
</feature>
<evidence type="ECO:0000256" key="3">
    <source>
        <dbReference type="ARBA" id="ARBA00022692"/>
    </source>
</evidence>
<keyword evidence="5 8" id="KW-0472">Membrane</keyword>
<feature type="region of interest" description="Disordered" evidence="7">
    <location>
        <begin position="210"/>
        <end position="230"/>
    </location>
</feature>
<evidence type="ECO:0000313" key="11">
    <source>
        <dbReference type="Proteomes" id="UP000612899"/>
    </source>
</evidence>
<keyword evidence="2" id="KW-1003">Cell membrane</keyword>
<dbReference type="PANTHER" id="PTHR30509:SF9">
    <property type="entry name" value="MULTIDRUG RESISTANCE PROTEIN MDTO"/>
    <property type="match status" value="1"/>
</dbReference>
<name>A0A8J3VEV6_9ACTN</name>
<reference evidence="10" key="1">
    <citation type="submission" date="2021-01" db="EMBL/GenBank/DDBJ databases">
        <title>Whole genome shotgun sequence of Rhizocola hellebori NBRC 109834.</title>
        <authorList>
            <person name="Komaki H."/>
            <person name="Tamura T."/>
        </authorList>
    </citation>
    <scope>NUCLEOTIDE SEQUENCE</scope>
    <source>
        <strain evidence="10">NBRC 109834</strain>
    </source>
</reference>
<dbReference type="PANTHER" id="PTHR30509">
    <property type="entry name" value="P-HYDROXYBENZOIC ACID EFFLUX PUMP SUBUNIT-RELATED"/>
    <property type="match status" value="1"/>
</dbReference>
<evidence type="ECO:0000256" key="4">
    <source>
        <dbReference type="ARBA" id="ARBA00022989"/>
    </source>
</evidence>
<evidence type="ECO:0000256" key="1">
    <source>
        <dbReference type="ARBA" id="ARBA00004651"/>
    </source>
</evidence>
<feature type="transmembrane region" description="Helical" evidence="8">
    <location>
        <begin position="46"/>
        <end position="63"/>
    </location>
</feature>
<comment type="caution">
    <text evidence="10">The sequence shown here is derived from an EMBL/GenBank/DDBJ whole genome shotgun (WGS) entry which is preliminary data.</text>
</comment>
<feature type="transmembrane region" description="Helical" evidence="8">
    <location>
        <begin position="21"/>
        <end position="40"/>
    </location>
</feature>
<evidence type="ECO:0000313" key="10">
    <source>
        <dbReference type="EMBL" id="GIH03925.1"/>
    </source>
</evidence>
<evidence type="ECO:0000259" key="9">
    <source>
        <dbReference type="Pfam" id="PF13515"/>
    </source>
</evidence>
<comment type="similarity">
    <text evidence="6">Belongs to the YccS/YhfK family.</text>
</comment>
<dbReference type="Pfam" id="PF13515">
    <property type="entry name" value="FUSC_2"/>
    <property type="match status" value="1"/>
</dbReference>
<dbReference type="Proteomes" id="UP000612899">
    <property type="component" value="Unassembled WGS sequence"/>
</dbReference>
<accession>A0A8J3VEV6</accession>
<dbReference type="AlphaFoldDB" id="A0A8J3VEV6"/>
<evidence type="ECO:0000256" key="8">
    <source>
        <dbReference type="SAM" id="Phobius"/>
    </source>
</evidence>
<dbReference type="EMBL" id="BONY01000010">
    <property type="protein sequence ID" value="GIH03925.1"/>
    <property type="molecule type" value="Genomic_DNA"/>
</dbReference>
<proteinExistence type="inferred from homology"/>
<keyword evidence="3 8" id="KW-0812">Transmembrane</keyword>
<evidence type="ECO:0000256" key="6">
    <source>
        <dbReference type="ARBA" id="ARBA00043993"/>
    </source>
</evidence>
<sequence>MVVGVRQWLLRRDAGLLAVRRAVRVAAVACAVFYFCRYLVGDPAMATYAIFATVALGFLSQIPGSATQRALTLLWSAPVACLLVTIGTLLAGHLWAATAGMLVFGFFIAFAGVGGPRLVGLASGMQLLFILPCFPPYSPDALGSRLIGVCVGLGVLALAERTLWPAPDPVGYQERLADACQGLAGHLAARAAGDPQAIASTLAATEKAAQEIRPSHLPPEARPASAGRSDQALSDAGAMVRFALARLREMPPGMATPAAAGLLDTCARTARAAAKALRGAPAPDTEELADAFSALRHFPHDRSAPDEPDEIRMTTLALAAADGVWTSATAIRIALGAPIESGIASRPVRRERFPYAYMSTIRLWWRQFALHLTPRSVYFQGAVRVAVALAAARLAAGVLDLSHGFWVLLATLTLLRSRAIDTRIALRPAIVGTVAGAAAVGVLLVVVGPHPGLYATLMPPIMVVTFAAGTVFGPAWGQALFTVLVTLIFTQLAPANAELAGVRVLDVLIGAAIGLGAGVLAWPRGGGGELRRSAAGFLDASAQLVRLTAEALTGPPQSQDGDPSVAALARANQAKALANASYGMYQTERHAAAESTMDWQAVLAVGYHVVRGCEWLRDTYAPGALSSWRPLVTASASNVHDACDAAAHAVGEGRAVRFPRVQVPPPPDHQVADMQIWLAGVADDLTRLDTPPAPARR</sequence>
<dbReference type="GO" id="GO:0005886">
    <property type="term" value="C:plasma membrane"/>
    <property type="evidence" value="ECO:0007669"/>
    <property type="project" value="UniProtKB-SubCell"/>
</dbReference>
<dbReference type="InterPro" id="IPR049453">
    <property type="entry name" value="Memb_transporter_dom"/>
</dbReference>
<organism evidence="10 11">
    <name type="scientific">Rhizocola hellebori</name>
    <dbReference type="NCBI Taxonomy" id="1392758"/>
    <lineage>
        <taxon>Bacteria</taxon>
        <taxon>Bacillati</taxon>
        <taxon>Actinomycetota</taxon>
        <taxon>Actinomycetes</taxon>
        <taxon>Micromonosporales</taxon>
        <taxon>Micromonosporaceae</taxon>
        <taxon>Rhizocola</taxon>
    </lineage>
</organism>
<gene>
    <name evidence="10" type="ORF">Rhe02_19920</name>
</gene>
<evidence type="ECO:0000256" key="7">
    <source>
        <dbReference type="SAM" id="MobiDB-lite"/>
    </source>
</evidence>
<comment type="subcellular location">
    <subcellularLocation>
        <location evidence="1">Cell membrane</location>
        <topology evidence="1">Multi-pass membrane protein</topology>
    </subcellularLocation>
</comment>
<feature type="transmembrane region" description="Helical" evidence="8">
    <location>
        <begin position="94"/>
        <end position="111"/>
    </location>
</feature>
<feature type="domain" description="Integral membrane bound transporter" evidence="9">
    <location>
        <begin position="394"/>
        <end position="515"/>
    </location>
</feature>
<keyword evidence="11" id="KW-1185">Reference proteome</keyword>
<feature type="transmembrane region" description="Helical" evidence="8">
    <location>
        <begin position="429"/>
        <end position="447"/>
    </location>
</feature>
<evidence type="ECO:0000256" key="2">
    <source>
        <dbReference type="ARBA" id="ARBA00022475"/>
    </source>
</evidence>
<protein>
    <recommendedName>
        <fullName evidence="9">Integral membrane bound transporter domain-containing protein</fullName>
    </recommendedName>
</protein>
<dbReference type="RefSeq" id="WP_203907830.1">
    <property type="nucleotide sequence ID" value="NZ_BONY01000010.1"/>
</dbReference>
<feature type="transmembrane region" description="Helical" evidence="8">
    <location>
        <begin position="70"/>
        <end position="88"/>
    </location>
</feature>
<keyword evidence="4 8" id="KW-1133">Transmembrane helix</keyword>